<feature type="non-terminal residue" evidence="1">
    <location>
        <position position="1"/>
    </location>
</feature>
<comment type="caution">
    <text evidence="1">The sequence shown here is derived from an EMBL/GenBank/DDBJ whole genome shotgun (WGS) entry which is preliminary data.</text>
</comment>
<evidence type="ECO:0000313" key="2">
    <source>
        <dbReference type="Proteomes" id="UP001219934"/>
    </source>
</evidence>
<accession>A0AAD6F881</accession>
<gene>
    <name evidence="1" type="ORF">JOQ06_000388</name>
</gene>
<sequence length="79" mass="8715">PPPPASTLNSHHIIKSVVFALLRLDKKDRSHGLWGLGRLFVPFTEIESEVNLCHLAAVLHLAYLAVSAVSHTNTHADRK</sequence>
<keyword evidence="2" id="KW-1185">Reference proteome</keyword>
<organism evidence="1 2">
    <name type="scientific">Pogonophryne albipinna</name>
    <dbReference type="NCBI Taxonomy" id="1090488"/>
    <lineage>
        <taxon>Eukaryota</taxon>
        <taxon>Metazoa</taxon>
        <taxon>Chordata</taxon>
        <taxon>Craniata</taxon>
        <taxon>Vertebrata</taxon>
        <taxon>Euteleostomi</taxon>
        <taxon>Actinopterygii</taxon>
        <taxon>Neopterygii</taxon>
        <taxon>Teleostei</taxon>
        <taxon>Neoteleostei</taxon>
        <taxon>Acanthomorphata</taxon>
        <taxon>Eupercaria</taxon>
        <taxon>Perciformes</taxon>
        <taxon>Notothenioidei</taxon>
        <taxon>Pogonophryne</taxon>
    </lineage>
</organism>
<protein>
    <submittedName>
        <fullName evidence="1">Uncharacterized protein</fullName>
    </submittedName>
</protein>
<evidence type="ECO:0000313" key="1">
    <source>
        <dbReference type="EMBL" id="KAJ4924148.1"/>
    </source>
</evidence>
<dbReference type="AlphaFoldDB" id="A0AAD6F881"/>
<dbReference type="Proteomes" id="UP001219934">
    <property type="component" value="Unassembled WGS sequence"/>
</dbReference>
<feature type="non-terminal residue" evidence="1">
    <location>
        <position position="79"/>
    </location>
</feature>
<reference evidence="1" key="1">
    <citation type="submission" date="2022-11" db="EMBL/GenBank/DDBJ databases">
        <title>Chromosome-level genome of Pogonophryne albipinna.</title>
        <authorList>
            <person name="Jo E."/>
        </authorList>
    </citation>
    <scope>NUCLEOTIDE SEQUENCE</scope>
    <source>
        <strain evidence="1">SGF0006</strain>
        <tissue evidence="1">Muscle</tissue>
    </source>
</reference>
<name>A0AAD6F881_9TELE</name>
<dbReference type="EMBL" id="JAPTMU010000023">
    <property type="protein sequence ID" value="KAJ4924148.1"/>
    <property type="molecule type" value="Genomic_DNA"/>
</dbReference>
<proteinExistence type="predicted"/>